<feature type="region of interest" description="Disordered" evidence="2">
    <location>
        <begin position="131"/>
        <end position="214"/>
    </location>
</feature>
<dbReference type="AlphaFoldDB" id="A0AAV2H3Q0"/>
<keyword evidence="4" id="KW-1185">Reference proteome</keyword>
<feature type="region of interest" description="Disordered" evidence="2">
    <location>
        <begin position="49"/>
        <end position="72"/>
    </location>
</feature>
<gene>
    <name evidence="3" type="ORF">GSLYS_00002459001</name>
</gene>
<feature type="region of interest" description="Disordered" evidence="2">
    <location>
        <begin position="1"/>
        <end position="35"/>
    </location>
</feature>
<sequence length="717" mass="81832">MAVAVSGSRPASAKLNLLPVPPTQLPFPTSPSLPDRRSRLKRVNLSMTRSRGSLGSEASMEYDKNSETGSLDYGRVKRKNSEDVTMAGQDVIRRRNRTGGRTGQDEVGGVPELELSQLSSTAFVRRSHRNIVTSRHHRQTGAPLSARPPSAQRRRRSRSRRGNQDGRLRLPSISLRRSSSSPQPQGVFLTALNYEESPMATERRPSLSSRTDPKHVPVNVADAAASRVASPPRDHHLPALITSRDNPATARGVVARNTVGLQRVYLEGLDYMRNHVTSVEEEAERIRREFHRVVEKPDEDYHKYLTEVNELLLQANSELRKRNVTLEVVDSDSRLVRLLNELRADKTPDMTLVDALTKFWNELKSTAASLQALLDKFNHTVHQRLSHNYISSNSADLLVPVCQQYALDIEGFLKDLDTQTNNANLVLKSYGSRLHQDLMDSTPFSERLVLTCDAKAFPILGFVHDLCGKITRMCDTARQWLSRDEQFMHEVNAFIRETRSVARKREQILQTEKQKQKRVEKNVRIAQNILHSNKEKLRLIEVELQELEQKLDASKEEQKVRMNEIQHKESMVDFLKVTLQQTKRNYSLQSKRTKLLRQVKELEDYLRLMEADLEVVQDKILAKSHERILLTDKINNSEQSYGVLKSDLDRFSENLEDLEAEVTSLSSQLLQLEIVHTIRTSPETLDNLIDRPSTVKLSKSLKERIRERKKQAALKAS</sequence>
<accession>A0AAV2H3Q0</accession>
<dbReference type="EMBL" id="CAXITT010000030">
    <property type="protein sequence ID" value="CAL1528289.1"/>
    <property type="molecule type" value="Genomic_DNA"/>
</dbReference>
<feature type="region of interest" description="Disordered" evidence="2">
    <location>
        <begin position="92"/>
        <end position="113"/>
    </location>
</feature>
<comment type="caution">
    <text evidence="3">The sequence shown here is derived from an EMBL/GenBank/DDBJ whole genome shotgun (WGS) entry which is preliminary data.</text>
</comment>
<evidence type="ECO:0000256" key="1">
    <source>
        <dbReference type="SAM" id="Coils"/>
    </source>
</evidence>
<evidence type="ECO:0000313" key="4">
    <source>
        <dbReference type="Proteomes" id="UP001497497"/>
    </source>
</evidence>
<evidence type="ECO:0000256" key="2">
    <source>
        <dbReference type="SAM" id="MobiDB-lite"/>
    </source>
</evidence>
<feature type="compositionally biased region" description="Basic and acidic residues" evidence="2">
    <location>
        <begin position="201"/>
        <end position="214"/>
    </location>
</feature>
<feature type="compositionally biased region" description="Pro residues" evidence="2">
    <location>
        <begin position="19"/>
        <end position="31"/>
    </location>
</feature>
<feature type="coiled-coil region" evidence="1">
    <location>
        <begin position="592"/>
        <end position="675"/>
    </location>
</feature>
<feature type="compositionally biased region" description="Low complexity" evidence="2">
    <location>
        <begin position="169"/>
        <end position="185"/>
    </location>
</feature>
<keyword evidence="1" id="KW-0175">Coiled coil</keyword>
<protein>
    <submittedName>
        <fullName evidence="3">Uncharacterized protein</fullName>
    </submittedName>
</protein>
<feature type="compositionally biased region" description="Low complexity" evidence="2">
    <location>
        <begin position="142"/>
        <end position="151"/>
    </location>
</feature>
<reference evidence="3 4" key="1">
    <citation type="submission" date="2024-04" db="EMBL/GenBank/DDBJ databases">
        <authorList>
            <consortium name="Genoscope - CEA"/>
            <person name="William W."/>
        </authorList>
    </citation>
    <scope>NUCLEOTIDE SEQUENCE [LARGE SCALE GENOMIC DNA]</scope>
</reference>
<dbReference type="Proteomes" id="UP001497497">
    <property type="component" value="Unassembled WGS sequence"/>
</dbReference>
<feature type="coiled-coil region" evidence="1">
    <location>
        <begin position="530"/>
        <end position="564"/>
    </location>
</feature>
<name>A0AAV2H3Q0_LYMST</name>
<proteinExistence type="predicted"/>
<organism evidence="3 4">
    <name type="scientific">Lymnaea stagnalis</name>
    <name type="common">Great pond snail</name>
    <name type="synonym">Helix stagnalis</name>
    <dbReference type="NCBI Taxonomy" id="6523"/>
    <lineage>
        <taxon>Eukaryota</taxon>
        <taxon>Metazoa</taxon>
        <taxon>Spiralia</taxon>
        <taxon>Lophotrochozoa</taxon>
        <taxon>Mollusca</taxon>
        <taxon>Gastropoda</taxon>
        <taxon>Heterobranchia</taxon>
        <taxon>Euthyneura</taxon>
        <taxon>Panpulmonata</taxon>
        <taxon>Hygrophila</taxon>
        <taxon>Lymnaeoidea</taxon>
        <taxon>Lymnaeidae</taxon>
        <taxon>Lymnaea</taxon>
    </lineage>
</organism>
<evidence type="ECO:0000313" key="3">
    <source>
        <dbReference type="EMBL" id="CAL1528289.1"/>
    </source>
</evidence>
<feature type="compositionally biased region" description="Basic residues" evidence="2">
    <location>
        <begin position="152"/>
        <end position="161"/>
    </location>
</feature>